<comment type="caution">
    <text evidence="1">The sequence shown here is derived from an EMBL/GenBank/DDBJ whole genome shotgun (WGS) entry which is preliminary data.</text>
</comment>
<reference evidence="2" key="1">
    <citation type="journal article" date="2023" name="Front. Plant Sci.">
        <title>Chromosomal-level genome assembly of Melastoma candidum provides insights into trichome evolution.</title>
        <authorList>
            <person name="Zhong Y."/>
            <person name="Wu W."/>
            <person name="Sun C."/>
            <person name="Zou P."/>
            <person name="Liu Y."/>
            <person name="Dai S."/>
            <person name="Zhou R."/>
        </authorList>
    </citation>
    <scope>NUCLEOTIDE SEQUENCE [LARGE SCALE GENOMIC DNA]</scope>
</reference>
<organism evidence="1 2">
    <name type="scientific">Melastoma candidum</name>
    <dbReference type="NCBI Taxonomy" id="119954"/>
    <lineage>
        <taxon>Eukaryota</taxon>
        <taxon>Viridiplantae</taxon>
        <taxon>Streptophyta</taxon>
        <taxon>Embryophyta</taxon>
        <taxon>Tracheophyta</taxon>
        <taxon>Spermatophyta</taxon>
        <taxon>Magnoliopsida</taxon>
        <taxon>eudicotyledons</taxon>
        <taxon>Gunneridae</taxon>
        <taxon>Pentapetalae</taxon>
        <taxon>rosids</taxon>
        <taxon>malvids</taxon>
        <taxon>Myrtales</taxon>
        <taxon>Melastomataceae</taxon>
        <taxon>Melastomatoideae</taxon>
        <taxon>Melastomateae</taxon>
        <taxon>Melastoma</taxon>
    </lineage>
</organism>
<name>A0ACB9QFG3_9MYRT</name>
<proteinExistence type="predicted"/>
<dbReference type="EMBL" id="CM042885">
    <property type="protein sequence ID" value="KAI4365507.1"/>
    <property type="molecule type" value="Genomic_DNA"/>
</dbReference>
<sequence length="128" mass="14545">MILNFSYMQPPHFDIARIGKTLSLFIDEGMDAKIFSMTLDNASASDVFAELLKAQLNARGVLPSSGAYILNLIVQEGSKEICVAVEKVRESIKYVKNLKLKMLNIWSIWKEMLETRCFNSIELYISYA</sequence>
<evidence type="ECO:0000313" key="1">
    <source>
        <dbReference type="EMBL" id="KAI4365507.1"/>
    </source>
</evidence>
<protein>
    <submittedName>
        <fullName evidence="1">Uncharacterized protein</fullName>
    </submittedName>
</protein>
<accession>A0ACB9QFG3</accession>
<evidence type="ECO:0000313" key="2">
    <source>
        <dbReference type="Proteomes" id="UP001057402"/>
    </source>
</evidence>
<dbReference type="Proteomes" id="UP001057402">
    <property type="component" value="Chromosome 6"/>
</dbReference>
<keyword evidence="2" id="KW-1185">Reference proteome</keyword>
<gene>
    <name evidence="1" type="ORF">MLD38_021487</name>
</gene>